<evidence type="ECO:0000313" key="2">
    <source>
        <dbReference type="Proteomes" id="UP000184233"/>
    </source>
</evidence>
<accession>A0A1M3L6Z0</accession>
<dbReference type="EMBL" id="MKVH01000002">
    <property type="protein sequence ID" value="OJX61340.1"/>
    <property type="molecule type" value="Genomic_DNA"/>
</dbReference>
<reference evidence="1 2" key="1">
    <citation type="submission" date="2016-09" db="EMBL/GenBank/DDBJ databases">
        <title>Genome-resolved meta-omics ties microbial dynamics to process performance in biotechnology for thiocyanate degradation.</title>
        <authorList>
            <person name="Kantor R.S."/>
            <person name="Huddy R.J."/>
            <person name="Iyer R."/>
            <person name="Thomas B.C."/>
            <person name="Brown C.T."/>
            <person name="Anantharaman K."/>
            <person name="Tringe S."/>
            <person name="Hettich R.L."/>
            <person name="Harrison S.T."/>
            <person name="Banfield J.F."/>
        </authorList>
    </citation>
    <scope>NUCLEOTIDE SEQUENCE [LARGE SCALE GENOMIC DNA]</scope>
    <source>
        <strain evidence="1">59-99</strain>
    </source>
</reference>
<gene>
    <name evidence="1" type="ORF">BGO89_01830</name>
</gene>
<comment type="caution">
    <text evidence="1">The sequence shown here is derived from an EMBL/GenBank/DDBJ whole genome shotgun (WGS) entry which is preliminary data.</text>
</comment>
<proteinExistence type="predicted"/>
<dbReference type="AlphaFoldDB" id="A0A1M3L6Z0"/>
<dbReference type="Proteomes" id="UP000184233">
    <property type="component" value="Unassembled WGS sequence"/>
</dbReference>
<protein>
    <submittedName>
        <fullName evidence="1">Uncharacterized protein</fullName>
    </submittedName>
</protein>
<name>A0A1M3L6Z0_9BACT</name>
<organism evidence="1 2">
    <name type="scientific">Candidatus Kapaibacterium thiocyanatum</name>
    <dbReference type="NCBI Taxonomy" id="1895771"/>
    <lineage>
        <taxon>Bacteria</taxon>
        <taxon>Pseudomonadati</taxon>
        <taxon>Candidatus Kapaibacteriota</taxon>
        <taxon>Candidatus Kapaibacteriia</taxon>
        <taxon>Candidatus Kapaibacteriales</taxon>
        <taxon>Candidatus Kapaibacteriaceae</taxon>
        <taxon>Candidatus Kapaibacterium</taxon>
    </lineage>
</organism>
<sequence length="278" mass="31104">MNAVRLPRSFDNLNAINDSTVILSTWHHRGNMKSTECGAIATLSLKTLTLSLMDMPFTNGLFFTFRRPFSCHTTIRNSVVFIDPTNYDIYLRNVQDTVSHWLKIGKGTIEMIDGLYLRRYYSDSTPTTVSPLLKHALGLDDIAGQRIVYTTCIDNRYLLVCISASTPGEKSDNITYWDIWDFDTETAPKLLYSNLMDTDLSGSRSCSKATFPLLADDFSARPITGGLSMVTILPPFDVTCKTGTPLSDLKGIIDDYLSETPNIPLSLVTYKFHLPASR</sequence>
<evidence type="ECO:0000313" key="1">
    <source>
        <dbReference type="EMBL" id="OJX61340.1"/>
    </source>
</evidence>